<feature type="coiled-coil region" evidence="5">
    <location>
        <begin position="93"/>
        <end position="120"/>
    </location>
</feature>
<protein>
    <recommendedName>
        <fullName evidence="7">t-SNARE coiled-coil homology domain-containing protein</fullName>
    </recommendedName>
</protein>
<dbReference type="GO" id="GO:0031201">
    <property type="term" value="C:SNARE complex"/>
    <property type="evidence" value="ECO:0007669"/>
    <property type="project" value="TreeGrafter"/>
</dbReference>
<dbReference type="PROSITE" id="PS50192">
    <property type="entry name" value="T_SNARE"/>
    <property type="match status" value="2"/>
</dbReference>
<evidence type="ECO:0000256" key="4">
    <source>
        <dbReference type="ARBA" id="ARBA00023054"/>
    </source>
</evidence>
<dbReference type="SUPFAM" id="SSF58038">
    <property type="entry name" value="SNARE fusion complex"/>
    <property type="match status" value="2"/>
</dbReference>
<dbReference type="GO" id="GO:0005886">
    <property type="term" value="C:plasma membrane"/>
    <property type="evidence" value="ECO:0007669"/>
    <property type="project" value="TreeGrafter"/>
</dbReference>
<keyword evidence="3" id="KW-0653">Protein transport</keyword>
<sequence length="268" mass="29783">MESWKVSKNPFIDEDDDDEGVKDDEFLHHAKSGSSGYMFPEYMTDEQKKAAIYKEELLKQKRSIEERTLQSSARSVGLIYDSERIGTETAQELLAQREKLEKSEHRLDDINNSLRTSERHIQSIKSIFGSIKNYFTTPPAGPSTGGSKNPPSSGSSQNEGSQKNATASKGLTSILESPSSSSAAADYHPGLRSRGYGEDQNVNSFDAQLDDHLGEMSAGLSRLKGLAKGLGDEIEDQNSMLDRMATRTEGLDWKVKKQNKEMNKILKR</sequence>
<dbReference type="FunFam" id="1.20.5.110:FF:000079">
    <property type="entry name" value="synaptosomal-associated protein 29"/>
    <property type="match status" value="1"/>
</dbReference>
<keyword evidence="9" id="KW-1185">Reference proteome</keyword>
<dbReference type="EMBL" id="CAJPEV010000204">
    <property type="protein sequence ID" value="CAG0882308.1"/>
    <property type="molecule type" value="Genomic_DNA"/>
</dbReference>
<dbReference type="OrthoDB" id="18679at2759"/>
<proteinExistence type="inferred from homology"/>
<dbReference type="GO" id="GO:0015031">
    <property type="term" value="P:protein transport"/>
    <property type="evidence" value="ECO:0007669"/>
    <property type="project" value="UniProtKB-KW"/>
</dbReference>
<dbReference type="Gene3D" id="1.20.5.110">
    <property type="match status" value="2"/>
</dbReference>
<feature type="region of interest" description="Disordered" evidence="6">
    <location>
        <begin position="135"/>
        <end position="203"/>
    </location>
</feature>
<dbReference type="InterPro" id="IPR000727">
    <property type="entry name" value="T_SNARE_dom"/>
</dbReference>
<dbReference type="GO" id="GO:0005484">
    <property type="term" value="F:SNAP receptor activity"/>
    <property type="evidence" value="ECO:0007669"/>
    <property type="project" value="TreeGrafter"/>
</dbReference>
<dbReference type="SMART" id="SM00397">
    <property type="entry name" value="t_SNARE"/>
    <property type="match status" value="2"/>
</dbReference>
<feature type="domain" description="T-SNARE coiled-coil homology" evidence="7">
    <location>
        <begin position="203"/>
        <end position="265"/>
    </location>
</feature>
<evidence type="ECO:0000313" key="8">
    <source>
        <dbReference type="EMBL" id="CAD7241995.1"/>
    </source>
</evidence>
<name>A0A7R9A3J9_9CRUS</name>
<dbReference type="GO" id="GO:0098793">
    <property type="term" value="C:presynapse"/>
    <property type="evidence" value="ECO:0007669"/>
    <property type="project" value="GOC"/>
</dbReference>
<dbReference type="AlphaFoldDB" id="A0A7R9A3J9"/>
<dbReference type="EMBL" id="LR899721">
    <property type="protein sequence ID" value="CAD7241995.1"/>
    <property type="molecule type" value="Genomic_DNA"/>
</dbReference>
<organism evidence="8">
    <name type="scientific">Darwinula stevensoni</name>
    <dbReference type="NCBI Taxonomy" id="69355"/>
    <lineage>
        <taxon>Eukaryota</taxon>
        <taxon>Metazoa</taxon>
        <taxon>Ecdysozoa</taxon>
        <taxon>Arthropoda</taxon>
        <taxon>Crustacea</taxon>
        <taxon>Oligostraca</taxon>
        <taxon>Ostracoda</taxon>
        <taxon>Podocopa</taxon>
        <taxon>Podocopida</taxon>
        <taxon>Darwinulocopina</taxon>
        <taxon>Darwinuloidea</taxon>
        <taxon>Darwinulidae</taxon>
        <taxon>Darwinula</taxon>
    </lineage>
</organism>
<evidence type="ECO:0000259" key="7">
    <source>
        <dbReference type="PROSITE" id="PS50192"/>
    </source>
</evidence>
<dbReference type="GO" id="GO:0031629">
    <property type="term" value="P:synaptic vesicle fusion to presynaptic active zone membrane"/>
    <property type="evidence" value="ECO:0007669"/>
    <property type="project" value="TreeGrafter"/>
</dbReference>
<dbReference type="PANTHER" id="PTHR19305:SF9">
    <property type="entry name" value="SYNAPTOSOMAL-ASSOCIATED PROTEIN 29"/>
    <property type="match status" value="1"/>
</dbReference>
<keyword evidence="2" id="KW-0813">Transport</keyword>
<dbReference type="CDD" id="cd15856">
    <property type="entry name" value="SNARE_SNAP29C"/>
    <property type="match status" value="1"/>
</dbReference>
<dbReference type="GO" id="GO:0019905">
    <property type="term" value="F:syntaxin binding"/>
    <property type="evidence" value="ECO:0007669"/>
    <property type="project" value="TreeGrafter"/>
</dbReference>
<dbReference type="CDD" id="cd15887">
    <property type="entry name" value="SNARE_SNAP29N"/>
    <property type="match status" value="1"/>
</dbReference>
<dbReference type="GO" id="GO:0016082">
    <property type="term" value="P:synaptic vesicle priming"/>
    <property type="evidence" value="ECO:0007669"/>
    <property type="project" value="TreeGrafter"/>
</dbReference>
<accession>A0A7R9A3J9</accession>
<feature type="compositionally biased region" description="Low complexity" evidence="6">
    <location>
        <begin position="145"/>
        <end position="156"/>
    </location>
</feature>
<feature type="compositionally biased region" description="Acidic residues" evidence="6">
    <location>
        <begin position="12"/>
        <end position="22"/>
    </location>
</feature>
<comment type="similarity">
    <text evidence="1">Belongs to the SNAP-25 family.</text>
</comment>
<feature type="domain" description="T-SNARE coiled-coil homology" evidence="7">
    <location>
        <begin position="62"/>
        <end position="124"/>
    </location>
</feature>
<feature type="compositionally biased region" description="Polar residues" evidence="6">
    <location>
        <begin position="157"/>
        <end position="176"/>
    </location>
</feature>
<dbReference type="FunFam" id="1.20.5.110:FF:000041">
    <property type="entry name" value="Synaptosomal-associated protein 29"/>
    <property type="match status" value="1"/>
</dbReference>
<reference evidence="8" key="1">
    <citation type="submission" date="2020-11" db="EMBL/GenBank/DDBJ databases">
        <authorList>
            <person name="Tran Van P."/>
        </authorList>
    </citation>
    <scope>NUCLEOTIDE SEQUENCE</scope>
</reference>
<keyword evidence="4 5" id="KW-0175">Coiled coil</keyword>
<evidence type="ECO:0000313" key="9">
    <source>
        <dbReference type="Proteomes" id="UP000677054"/>
    </source>
</evidence>
<dbReference type="Proteomes" id="UP000677054">
    <property type="component" value="Unassembled WGS sequence"/>
</dbReference>
<evidence type="ECO:0000256" key="1">
    <source>
        <dbReference type="ARBA" id="ARBA00009480"/>
    </source>
</evidence>
<evidence type="ECO:0000256" key="3">
    <source>
        <dbReference type="ARBA" id="ARBA00022927"/>
    </source>
</evidence>
<dbReference type="PANTHER" id="PTHR19305">
    <property type="entry name" value="SYNAPTOSOMAL ASSOCIATED PROTEIN"/>
    <property type="match status" value="1"/>
</dbReference>
<evidence type="ECO:0000256" key="5">
    <source>
        <dbReference type="SAM" id="Coils"/>
    </source>
</evidence>
<evidence type="ECO:0000256" key="2">
    <source>
        <dbReference type="ARBA" id="ARBA00022448"/>
    </source>
</evidence>
<gene>
    <name evidence="8" type="ORF">DSTB1V02_LOCUS1970</name>
</gene>
<evidence type="ECO:0000256" key="6">
    <source>
        <dbReference type="SAM" id="MobiDB-lite"/>
    </source>
</evidence>
<feature type="region of interest" description="Disordered" evidence="6">
    <location>
        <begin position="1"/>
        <end position="22"/>
    </location>
</feature>